<evidence type="ECO:0000256" key="7">
    <source>
        <dbReference type="ARBA" id="ARBA00023136"/>
    </source>
</evidence>
<name>A0ABT2LVQ7_9HYPH</name>
<evidence type="ECO:0000256" key="5">
    <source>
        <dbReference type="ARBA" id="ARBA00022692"/>
    </source>
</evidence>
<dbReference type="InterPro" id="IPR004563">
    <property type="entry name" value="Apolipo_AcylTrfase"/>
</dbReference>
<feature type="transmembrane region" description="Helical" evidence="9">
    <location>
        <begin position="175"/>
        <end position="195"/>
    </location>
</feature>
<dbReference type="PANTHER" id="PTHR38686:SF1">
    <property type="entry name" value="APOLIPOPROTEIN N-ACYLTRANSFERASE"/>
    <property type="match status" value="1"/>
</dbReference>
<reference evidence="11 12" key="1">
    <citation type="submission" date="2022-09" db="EMBL/GenBank/DDBJ databases">
        <title>Chelativorans salina sp. nov., a novel slightly halophilic bacterium isolated from a saline lake sediment enrichment.</title>
        <authorList>
            <person name="Gao L."/>
            <person name="Fang B.-Z."/>
            <person name="Li W.-J."/>
        </authorList>
    </citation>
    <scope>NUCLEOTIDE SEQUENCE [LARGE SCALE GENOMIC DNA]</scope>
    <source>
        <strain evidence="11 12">EGI FJ00035</strain>
    </source>
</reference>
<comment type="similarity">
    <text evidence="2 9">Belongs to the CN hydrolase family. Apolipoprotein N-acyltransferase subfamily.</text>
</comment>
<comment type="function">
    <text evidence="9">Catalyzes the phospholipid dependent N-acylation of the N-terminal cysteine of apolipoprotein, the last step in lipoprotein maturation.</text>
</comment>
<feature type="transmembrane region" description="Helical" evidence="9">
    <location>
        <begin position="490"/>
        <end position="510"/>
    </location>
</feature>
<dbReference type="Pfam" id="PF00795">
    <property type="entry name" value="CN_hydrolase"/>
    <property type="match status" value="1"/>
</dbReference>
<comment type="subcellular location">
    <subcellularLocation>
        <location evidence="1 9">Cell membrane</location>
        <topology evidence="1 9">Multi-pass membrane protein</topology>
    </subcellularLocation>
</comment>
<feature type="transmembrane region" description="Helical" evidence="9">
    <location>
        <begin position="97"/>
        <end position="120"/>
    </location>
</feature>
<accession>A0ABT2LVQ7</accession>
<dbReference type="PANTHER" id="PTHR38686">
    <property type="entry name" value="APOLIPOPROTEIN N-ACYLTRANSFERASE"/>
    <property type="match status" value="1"/>
</dbReference>
<evidence type="ECO:0000313" key="11">
    <source>
        <dbReference type="EMBL" id="MCT7378605.1"/>
    </source>
</evidence>
<evidence type="ECO:0000256" key="3">
    <source>
        <dbReference type="ARBA" id="ARBA00022475"/>
    </source>
</evidence>
<keyword evidence="4 9" id="KW-0808">Transferase</keyword>
<dbReference type="Gene3D" id="3.60.110.10">
    <property type="entry name" value="Carbon-nitrogen hydrolase"/>
    <property type="match status" value="1"/>
</dbReference>
<dbReference type="EMBL" id="JAOCZP010000015">
    <property type="protein sequence ID" value="MCT7378605.1"/>
    <property type="molecule type" value="Genomic_DNA"/>
</dbReference>
<dbReference type="EC" id="2.3.1.269" evidence="9"/>
<feature type="transmembrane region" description="Helical" evidence="9">
    <location>
        <begin position="132"/>
        <end position="155"/>
    </location>
</feature>
<comment type="caution">
    <text evidence="11">The sequence shown here is derived from an EMBL/GenBank/DDBJ whole genome shotgun (WGS) entry which is preliminary data.</text>
</comment>
<keyword evidence="12" id="KW-1185">Reference proteome</keyword>
<protein>
    <recommendedName>
        <fullName evidence="9">Apolipoprotein N-acyltransferase</fullName>
        <shortName evidence="9">ALP N-acyltransferase</shortName>
        <ecNumber evidence="9">2.3.1.269</ecNumber>
    </recommendedName>
</protein>
<evidence type="ECO:0000256" key="9">
    <source>
        <dbReference type="HAMAP-Rule" id="MF_01148"/>
    </source>
</evidence>
<keyword evidence="8 9" id="KW-0012">Acyltransferase</keyword>
<keyword evidence="5 9" id="KW-0812">Transmembrane</keyword>
<feature type="domain" description="CN hydrolase" evidence="10">
    <location>
        <begin position="232"/>
        <end position="479"/>
    </location>
</feature>
<dbReference type="SUPFAM" id="SSF56317">
    <property type="entry name" value="Carbon-nitrogen hydrolase"/>
    <property type="match status" value="1"/>
</dbReference>
<comment type="catalytic activity">
    <reaction evidence="9">
        <text>N-terminal S-1,2-diacyl-sn-glyceryl-L-cysteinyl-[lipoprotein] + a glycerophospholipid = N-acyl-S-1,2-diacyl-sn-glyceryl-L-cysteinyl-[lipoprotein] + a 2-acyl-sn-glycero-3-phospholipid + H(+)</text>
        <dbReference type="Rhea" id="RHEA:48228"/>
        <dbReference type="Rhea" id="RHEA-COMP:14681"/>
        <dbReference type="Rhea" id="RHEA-COMP:14684"/>
        <dbReference type="ChEBI" id="CHEBI:15378"/>
        <dbReference type="ChEBI" id="CHEBI:136912"/>
        <dbReference type="ChEBI" id="CHEBI:140656"/>
        <dbReference type="ChEBI" id="CHEBI:140657"/>
        <dbReference type="ChEBI" id="CHEBI:140660"/>
        <dbReference type="EC" id="2.3.1.269"/>
    </reaction>
</comment>
<dbReference type="CDD" id="cd07571">
    <property type="entry name" value="ALP_N-acyl_transferase"/>
    <property type="match status" value="1"/>
</dbReference>
<dbReference type="Pfam" id="PF20154">
    <property type="entry name" value="LNT_N"/>
    <property type="match status" value="1"/>
</dbReference>
<feature type="transmembrane region" description="Helical" evidence="9">
    <location>
        <begin position="71"/>
        <end position="91"/>
    </location>
</feature>
<evidence type="ECO:0000256" key="6">
    <source>
        <dbReference type="ARBA" id="ARBA00022989"/>
    </source>
</evidence>
<dbReference type="NCBIfam" id="TIGR00546">
    <property type="entry name" value="lnt"/>
    <property type="match status" value="1"/>
</dbReference>
<dbReference type="InterPro" id="IPR045378">
    <property type="entry name" value="LNT_N"/>
</dbReference>
<dbReference type="InterPro" id="IPR036526">
    <property type="entry name" value="C-N_Hydrolase_sf"/>
</dbReference>
<evidence type="ECO:0000313" key="12">
    <source>
        <dbReference type="Proteomes" id="UP001320831"/>
    </source>
</evidence>
<evidence type="ECO:0000256" key="8">
    <source>
        <dbReference type="ARBA" id="ARBA00023315"/>
    </source>
</evidence>
<dbReference type="InterPro" id="IPR003010">
    <property type="entry name" value="C-N_Hydrolase"/>
</dbReference>
<keyword evidence="6 9" id="KW-1133">Transmembrane helix</keyword>
<gene>
    <name evidence="9 11" type="primary">lnt</name>
    <name evidence="11" type="ORF">N5A92_26695</name>
</gene>
<dbReference type="PROSITE" id="PS50263">
    <property type="entry name" value="CN_HYDROLASE"/>
    <property type="match status" value="1"/>
</dbReference>
<evidence type="ECO:0000256" key="1">
    <source>
        <dbReference type="ARBA" id="ARBA00004651"/>
    </source>
</evidence>
<evidence type="ECO:0000256" key="2">
    <source>
        <dbReference type="ARBA" id="ARBA00010065"/>
    </source>
</evidence>
<evidence type="ECO:0000259" key="10">
    <source>
        <dbReference type="PROSITE" id="PS50263"/>
    </source>
</evidence>
<comment type="pathway">
    <text evidence="9">Protein modification; lipoprotein biosynthesis (N-acyl transfer).</text>
</comment>
<keyword evidence="7 9" id="KW-0472">Membrane</keyword>
<organism evidence="11 12">
    <name type="scientific">Chelativorans salis</name>
    <dbReference type="NCBI Taxonomy" id="2978478"/>
    <lineage>
        <taxon>Bacteria</taxon>
        <taxon>Pseudomonadati</taxon>
        <taxon>Pseudomonadota</taxon>
        <taxon>Alphaproteobacteria</taxon>
        <taxon>Hyphomicrobiales</taxon>
        <taxon>Phyllobacteriaceae</taxon>
        <taxon>Chelativorans</taxon>
    </lineage>
</organism>
<sequence>MKRLAGGVILSWGWRRRLVALLAGAVASLALAPVDFQAACFIAFPILVWLLDGAVGTGGRLRQFLPAFTTGWWFGFGYFLAGMWWVGAGFAGGGLAWAIPFAVLGLPALLALFYGFATLLARLLWSDGLGRIAALAFGFGVAEWLRSILTSGFAWNAVGYAAMPVPPLMQAAEVIGVFGVSALAVFVFSAPALLATGRHARAGLALAALLAAAFVGYGYLRLVTLPPADPLLQVRIVQIGDGQARGPFEAAFDSYLRLSGGPGTDAATTPRLILWPQVAVPFVLAERPDLLDALGQAVDEEQVLLVGAMRDESDSSAGTRRLYDSIIAIDGTGEIVDAADKLHLLPFADYLPFARLLAGIEMPFNATEYAPGTRRRLLPVAEGIRALPLIGSEAAIPDIAARQAGDARIIVNPAAYVGYAGTPAPYQHLRQAQLRAVEAGLPLLSATAGGISAAIDSSGRIIDALAPQAHGALDVSLPAPRPKFLNTGHIRARGLTFVTFFGILSLLLSIRGRSN</sequence>
<feature type="transmembrane region" description="Helical" evidence="9">
    <location>
        <begin position="202"/>
        <end position="220"/>
    </location>
</feature>
<evidence type="ECO:0000256" key="4">
    <source>
        <dbReference type="ARBA" id="ARBA00022679"/>
    </source>
</evidence>
<proteinExistence type="inferred from homology"/>
<dbReference type="HAMAP" id="MF_01148">
    <property type="entry name" value="Lnt"/>
    <property type="match status" value="1"/>
</dbReference>
<dbReference type="Proteomes" id="UP001320831">
    <property type="component" value="Unassembled WGS sequence"/>
</dbReference>
<keyword evidence="3 9" id="KW-1003">Cell membrane</keyword>
<dbReference type="RefSeq" id="WP_260907620.1">
    <property type="nucleotide sequence ID" value="NZ_JAOCZP010000015.1"/>
</dbReference>
<feature type="transmembrane region" description="Helical" evidence="9">
    <location>
        <begin position="41"/>
        <end position="59"/>
    </location>
</feature>